<dbReference type="SUPFAM" id="SSF53300">
    <property type="entry name" value="vWA-like"/>
    <property type="match status" value="1"/>
</dbReference>
<dbReference type="InterPro" id="IPR036465">
    <property type="entry name" value="vWFA_dom_sf"/>
</dbReference>
<evidence type="ECO:0000259" key="1">
    <source>
        <dbReference type="SMART" id="SM00327"/>
    </source>
</evidence>
<evidence type="ECO:0000313" key="2">
    <source>
        <dbReference type="EMBL" id="QBK93793.1"/>
    </source>
</evidence>
<name>A0A481ZCW8_9VIRU</name>
<dbReference type="InterPro" id="IPR002035">
    <property type="entry name" value="VWF_A"/>
</dbReference>
<dbReference type="SMART" id="SM00327">
    <property type="entry name" value="VWA"/>
    <property type="match status" value="1"/>
</dbReference>
<feature type="domain" description="VWFA" evidence="1">
    <location>
        <begin position="32"/>
        <end position="205"/>
    </location>
</feature>
<organism evidence="2">
    <name type="scientific">Pithovirus LCPAC406</name>
    <dbReference type="NCBI Taxonomy" id="2506599"/>
    <lineage>
        <taxon>Viruses</taxon>
        <taxon>Pithoviruses</taxon>
    </lineage>
</organism>
<dbReference type="Gene3D" id="3.40.50.410">
    <property type="entry name" value="von Willebrand factor, type A domain"/>
    <property type="match status" value="1"/>
</dbReference>
<sequence length="390" mass="44495">MDITTRSYLYENEHYVFLKIEGKNDIIKSTCNREVILIIDISGSMKSIIDPVKLSLKSFRDVIHKEIQDAIQVDMKQVEQANDDEQKNIPITLIIFNDKAEIFNKDIDDIEPKGKTNISEAINLAFNIKVDDKMTWIILFSDGHPTVGITTEDGFRNLESMKPKRTKIICAGFKKESSSNILASLGDFKFIENEEDIDPFFKSVAFEIITATSVNFTSEPISREGVLLPDVVFAGSIFSCTFKCEENNIKLKYTNLEDNGIIEQTIEHKLGEIDDEIKDTVTAQNVRNFLIEIKETHNTLSSKEFSKYQRKIMDMMLKTGDRNAMIKIQSAFDLIKNNNHGYEDMLTIEKTQSQVNKLQTDFVRKNSVLPPRYKSELVPGSLVRSFSGID</sequence>
<proteinExistence type="predicted"/>
<accession>A0A481ZCW8</accession>
<protein>
    <submittedName>
        <fullName evidence="2">von Willebrand factor type A domain protein</fullName>
    </submittedName>
</protein>
<dbReference type="EMBL" id="MK500605">
    <property type="protein sequence ID" value="QBK93793.1"/>
    <property type="molecule type" value="Genomic_DNA"/>
</dbReference>
<reference evidence="2" key="1">
    <citation type="journal article" date="2019" name="MBio">
        <title>Virus Genomes from Deep Sea Sediments Expand the Ocean Megavirome and Support Independent Origins of Viral Gigantism.</title>
        <authorList>
            <person name="Backstrom D."/>
            <person name="Yutin N."/>
            <person name="Jorgensen S.L."/>
            <person name="Dharamshi J."/>
            <person name="Homa F."/>
            <person name="Zaremba-Niedwiedzka K."/>
            <person name="Spang A."/>
            <person name="Wolf Y.I."/>
            <person name="Koonin E.V."/>
            <person name="Ettema T.J."/>
        </authorList>
    </citation>
    <scope>NUCLEOTIDE SEQUENCE</scope>
</reference>
<gene>
    <name evidence="2" type="ORF">LCPAC406_01070</name>
</gene>